<proteinExistence type="inferred from homology"/>
<dbReference type="Proteomes" id="UP000462931">
    <property type="component" value="Unassembled WGS sequence"/>
</dbReference>
<comment type="similarity">
    <text evidence="6">Belongs to the bacterial ring-hydroxylating dioxygenase ferredoxin component family.</text>
</comment>
<evidence type="ECO:0000256" key="6">
    <source>
        <dbReference type="ARBA" id="ARBA00038001"/>
    </source>
</evidence>
<dbReference type="PANTHER" id="PTHR21496">
    <property type="entry name" value="FERREDOXIN-RELATED"/>
    <property type="match status" value="1"/>
</dbReference>
<keyword evidence="9" id="KW-1185">Reference proteome</keyword>
<dbReference type="Gene3D" id="2.102.10.10">
    <property type="entry name" value="Rieske [2Fe-2S] iron-sulphur domain"/>
    <property type="match status" value="1"/>
</dbReference>
<comment type="caution">
    <text evidence="8">The sequence shown here is derived from an EMBL/GenBank/DDBJ whole genome shotgun (WGS) entry which is preliminary data.</text>
</comment>
<evidence type="ECO:0000256" key="5">
    <source>
        <dbReference type="ARBA" id="ARBA00034078"/>
    </source>
</evidence>
<evidence type="ECO:0000256" key="3">
    <source>
        <dbReference type="ARBA" id="ARBA00023004"/>
    </source>
</evidence>
<keyword evidence="3" id="KW-0408">Iron</keyword>
<dbReference type="CDD" id="cd03467">
    <property type="entry name" value="Rieske"/>
    <property type="match status" value="1"/>
</dbReference>
<dbReference type="RefSeq" id="WP_154286549.1">
    <property type="nucleotide sequence ID" value="NZ_WKJI01000001.1"/>
</dbReference>
<dbReference type="AlphaFoldDB" id="A0A7K0FKJ9"/>
<comment type="cofactor">
    <cofactor evidence="5">
        <name>[2Fe-2S] cluster</name>
        <dbReference type="ChEBI" id="CHEBI:190135"/>
    </cofactor>
</comment>
<feature type="domain" description="Rieske" evidence="7">
    <location>
        <begin position="3"/>
        <end position="97"/>
    </location>
</feature>
<protein>
    <submittedName>
        <fullName evidence="8">Rieske 2Fe-2S domain-containing protein</fullName>
    </submittedName>
</protein>
<keyword evidence="1" id="KW-0001">2Fe-2S</keyword>
<organism evidence="8 9">
    <name type="scientific">Pedobacter puniceum</name>
    <dbReference type="NCBI Taxonomy" id="2666136"/>
    <lineage>
        <taxon>Bacteria</taxon>
        <taxon>Pseudomonadati</taxon>
        <taxon>Bacteroidota</taxon>
        <taxon>Sphingobacteriia</taxon>
        <taxon>Sphingobacteriales</taxon>
        <taxon>Sphingobacteriaceae</taxon>
        <taxon>Pedobacter</taxon>
    </lineage>
</organism>
<evidence type="ECO:0000256" key="2">
    <source>
        <dbReference type="ARBA" id="ARBA00022723"/>
    </source>
</evidence>
<evidence type="ECO:0000259" key="7">
    <source>
        <dbReference type="PROSITE" id="PS51296"/>
    </source>
</evidence>
<evidence type="ECO:0000313" key="9">
    <source>
        <dbReference type="Proteomes" id="UP000462931"/>
    </source>
</evidence>
<evidence type="ECO:0000256" key="1">
    <source>
        <dbReference type="ARBA" id="ARBA00022714"/>
    </source>
</evidence>
<dbReference type="InterPro" id="IPR036922">
    <property type="entry name" value="Rieske_2Fe-2S_sf"/>
</dbReference>
<dbReference type="PROSITE" id="PS51296">
    <property type="entry name" value="RIESKE"/>
    <property type="match status" value="1"/>
</dbReference>
<name>A0A7K0FKJ9_9SPHI</name>
<dbReference type="Pfam" id="PF00355">
    <property type="entry name" value="Rieske"/>
    <property type="match status" value="1"/>
</dbReference>
<keyword evidence="4" id="KW-0411">Iron-sulfur</keyword>
<dbReference type="GO" id="GO:0051537">
    <property type="term" value="F:2 iron, 2 sulfur cluster binding"/>
    <property type="evidence" value="ECO:0007669"/>
    <property type="project" value="UniProtKB-KW"/>
</dbReference>
<keyword evidence="2" id="KW-0479">Metal-binding</keyword>
<sequence>MQWIKVLDHLPEQENMVQIKVYHKKINIIKHQHQFYAFANKCPHAGADLGSAWCNEGYIICPVHRYGYCLKTGKGKAGQGDYLRIYPLKIEDNCIFIQIKKPWWMI</sequence>
<gene>
    <name evidence="8" type="ORF">GJJ64_04565</name>
</gene>
<dbReference type="InterPro" id="IPR017941">
    <property type="entry name" value="Rieske_2Fe-2S"/>
</dbReference>
<reference evidence="8 9" key="1">
    <citation type="submission" date="2019-11" db="EMBL/GenBank/DDBJ databases">
        <authorList>
            <person name="Cheng Q."/>
            <person name="Yang Z."/>
        </authorList>
    </citation>
    <scope>NUCLEOTIDE SEQUENCE [LARGE SCALE GENOMIC DNA]</scope>
    <source>
        <strain evidence="8 9">HX-22-1</strain>
    </source>
</reference>
<accession>A0A7K0FKJ9</accession>
<dbReference type="SUPFAM" id="SSF50022">
    <property type="entry name" value="ISP domain"/>
    <property type="match status" value="1"/>
</dbReference>
<evidence type="ECO:0000256" key="4">
    <source>
        <dbReference type="ARBA" id="ARBA00023014"/>
    </source>
</evidence>
<dbReference type="PANTHER" id="PTHR21496:SF0">
    <property type="entry name" value="RIESKE DOMAIN-CONTAINING PROTEIN"/>
    <property type="match status" value="1"/>
</dbReference>
<dbReference type="EMBL" id="WKJI01000001">
    <property type="protein sequence ID" value="MRX46458.1"/>
    <property type="molecule type" value="Genomic_DNA"/>
</dbReference>
<dbReference type="GO" id="GO:0046872">
    <property type="term" value="F:metal ion binding"/>
    <property type="evidence" value="ECO:0007669"/>
    <property type="project" value="UniProtKB-KW"/>
</dbReference>
<evidence type="ECO:0000313" key="8">
    <source>
        <dbReference type="EMBL" id="MRX46458.1"/>
    </source>
</evidence>